<name>A0ABQ8VWG1_9AGAR</name>
<accession>A0ABQ8VWG1</accession>
<feature type="region of interest" description="Disordered" evidence="1">
    <location>
        <begin position="1"/>
        <end position="63"/>
    </location>
</feature>
<reference evidence="2" key="1">
    <citation type="submission" date="2022-08" db="EMBL/GenBank/DDBJ databases">
        <title>A Global Phylogenomic Analysis of the Shiitake Genus Lentinula.</title>
        <authorList>
            <consortium name="DOE Joint Genome Institute"/>
            <person name="Sierra-Patev S."/>
            <person name="Min B."/>
            <person name="Naranjo-Ortiz M."/>
            <person name="Looney B."/>
            <person name="Konkel Z."/>
            <person name="Slot J.C."/>
            <person name="Sakamoto Y."/>
            <person name="Steenwyk J.L."/>
            <person name="Rokas A."/>
            <person name="Carro J."/>
            <person name="Camarero S."/>
            <person name="Ferreira P."/>
            <person name="Molpeceres G."/>
            <person name="Ruiz-Duenas F.J."/>
            <person name="Serrano A."/>
            <person name="Henrissat B."/>
            <person name="Drula E."/>
            <person name="Hughes K.W."/>
            <person name="Mata J.L."/>
            <person name="Ishikawa N.K."/>
            <person name="Vargas-Isla R."/>
            <person name="Ushijima S."/>
            <person name="Smith C.A."/>
            <person name="Ahrendt S."/>
            <person name="Andreopoulos W."/>
            <person name="He G."/>
            <person name="Labutti K."/>
            <person name="Lipzen A."/>
            <person name="Ng V."/>
            <person name="Riley R."/>
            <person name="Sandor L."/>
            <person name="Barry K."/>
            <person name="Martinez A.T."/>
            <person name="Xiao Y."/>
            <person name="Gibbons J.G."/>
            <person name="Terashima K."/>
            <person name="Grigoriev I.V."/>
            <person name="Hibbett D.S."/>
        </authorList>
    </citation>
    <scope>NUCLEOTIDE SEQUENCE</scope>
    <source>
        <strain evidence="2">RHP3577 ss4</strain>
    </source>
</reference>
<dbReference type="Gene3D" id="1.20.1310.10">
    <property type="entry name" value="Cullin Repeats"/>
    <property type="match status" value="1"/>
</dbReference>
<dbReference type="Proteomes" id="UP001150217">
    <property type="component" value="Unassembled WGS sequence"/>
</dbReference>
<dbReference type="EMBL" id="JANVFT010000005">
    <property type="protein sequence ID" value="KAJ4500660.1"/>
    <property type="molecule type" value="Genomic_DNA"/>
</dbReference>
<proteinExistence type="predicted"/>
<sequence>MKSEGELAKTWKSRAETEIWQRRKKSGSSWQTPPVTSPLSLMSSKGKEPARTPIAPLPNPATGSANPAASLSSLWAYITPALNHIVKSSTNNTTKAPAIEVDFYAGVHSACYNYITSQTETYNASSRHDVPMSGTDLYDQLDKYFADASRELLLGAPQEDSDLIHYIIPCFNRYSLGAQSANRLLNYVNRHYVKRAVDEDKGWLTVSDVLEHVAKTAKATDTREQLGKKLREKRTDELRKWGDIDAGPEALVEAEGCAEAASPVDRIVHISALAHRRFRVEFIEPLLAVPKLKKGTKVKKKIPKSNGAGPSPAPKGRLARAVKNLLESSEIEVEEQAKLASELAKMLRKIGVRPDHPLRKKLAKTSAPY</sequence>
<keyword evidence="3" id="KW-1185">Reference proteome</keyword>
<evidence type="ECO:0000256" key="1">
    <source>
        <dbReference type="SAM" id="MobiDB-lite"/>
    </source>
</evidence>
<comment type="caution">
    <text evidence="2">The sequence shown here is derived from an EMBL/GenBank/DDBJ whole genome shotgun (WGS) entry which is preliminary data.</text>
</comment>
<evidence type="ECO:0000313" key="3">
    <source>
        <dbReference type="Proteomes" id="UP001150217"/>
    </source>
</evidence>
<gene>
    <name evidence="2" type="ORF">C8R41DRAFT_810537</name>
</gene>
<evidence type="ECO:0000313" key="2">
    <source>
        <dbReference type="EMBL" id="KAJ4500660.1"/>
    </source>
</evidence>
<dbReference type="InterPro" id="IPR016159">
    <property type="entry name" value="Cullin_repeat-like_dom_sf"/>
</dbReference>
<feature type="compositionally biased region" description="Basic and acidic residues" evidence="1">
    <location>
        <begin position="1"/>
        <end position="21"/>
    </location>
</feature>
<dbReference type="SUPFAM" id="SSF74788">
    <property type="entry name" value="Cullin repeat-like"/>
    <property type="match status" value="1"/>
</dbReference>
<protein>
    <submittedName>
        <fullName evidence="2">Uncharacterized protein</fullName>
    </submittedName>
</protein>
<organism evidence="2 3">
    <name type="scientific">Lentinula lateritia</name>
    <dbReference type="NCBI Taxonomy" id="40482"/>
    <lineage>
        <taxon>Eukaryota</taxon>
        <taxon>Fungi</taxon>
        <taxon>Dikarya</taxon>
        <taxon>Basidiomycota</taxon>
        <taxon>Agaricomycotina</taxon>
        <taxon>Agaricomycetes</taxon>
        <taxon>Agaricomycetidae</taxon>
        <taxon>Agaricales</taxon>
        <taxon>Marasmiineae</taxon>
        <taxon>Omphalotaceae</taxon>
        <taxon>Lentinula</taxon>
    </lineage>
</organism>
<feature type="compositionally biased region" description="Polar residues" evidence="1">
    <location>
        <begin position="27"/>
        <end position="43"/>
    </location>
</feature>